<dbReference type="PRINTS" id="PR00368">
    <property type="entry name" value="FADPNR"/>
</dbReference>
<dbReference type="Gene3D" id="3.30.390.30">
    <property type="match status" value="1"/>
</dbReference>
<dbReference type="Proteomes" id="UP000184105">
    <property type="component" value="Unassembled WGS sequence"/>
</dbReference>
<dbReference type="GO" id="GO:0005737">
    <property type="term" value="C:cytoplasm"/>
    <property type="evidence" value="ECO:0007669"/>
    <property type="project" value="UniProtKB-SubCell"/>
</dbReference>
<feature type="binding site" evidence="14">
    <location>
        <position position="50"/>
    </location>
    <ligand>
        <name>FAD</name>
        <dbReference type="ChEBI" id="CHEBI:57692"/>
    </ligand>
</feature>
<feature type="binding site" evidence="14">
    <location>
        <begin position="317"/>
        <end position="320"/>
    </location>
    <ligand>
        <name>FAD</name>
        <dbReference type="ChEBI" id="CHEBI:57692"/>
    </ligand>
</feature>
<feature type="binding site" evidence="14">
    <location>
        <position position="311"/>
    </location>
    <ligand>
        <name>FAD</name>
        <dbReference type="ChEBI" id="CHEBI:57692"/>
    </ligand>
</feature>
<feature type="binding site" evidence="14">
    <location>
        <position position="271"/>
    </location>
    <ligand>
        <name>NAD(+)</name>
        <dbReference type="ChEBI" id="CHEBI:57540"/>
    </ligand>
</feature>
<evidence type="ECO:0000256" key="9">
    <source>
        <dbReference type="ARBA" id="ARBA00023027"/>
    </source>
</evidence>
<evidence type="ECO:0000256" key="4">
    <source>
        <dbReference type="ARBA" id="ARBA00016961"/>
    </source>
</evidence>
<dbReference type="EC" id="1.8.1.4" evidence="3 16"/>
<dbReference type="InterPro" id="IPR036188">
    <property type="entry name" value="FAD/NAD-bd_sf"/>
</dbReference>
<dbReference type="PROSITE" id="PS00076">
    <property type="entry name" value="PYRIDINE_REDOX_1"/>
    <property type="match status" value="1"/>
</dbReference>
<dbReference type="PRINTS" id="PR00411">
    <property type="entry name" value="PNDRDTASEI"/>
</dbReference>
<name>A0AAX2F740_9BACT</name>
<comment type="catalytic activity">
    <reaction evidence="12 16">
        <text>N(6)-[(R)-dihydrolipoyl]-L-lysyl-[protein] + NAD(+) = N(6)-[(R)-lipoyl]-L-lysyl-[protein] + NADH + H(+)</text>
        <dbReference type="Rhea" id="RHEA:15045"/>
        <dbReference type="Rhea" id="RHEA-COMP:10474"/>
        <dbReference type="Rhea" id="RHEA-COMP:10475"/>
        <dbReference type="ChEBI" id="CHEBI:15378"/>
        <dbReference type="ChEBI" id="CHEBI:57540"/>
        <dbReference type="ChEBI" id="CHEBI:57945"/>
        <dbReference type="ChEBI" id="CHEBI:83099"/>
        <dbReference type="ChEBI" id="CHEBI:83100"/>
        <dbReference type="EC" id="1.8.1.4"/>
    </reaction>
</comment>
<evidence type="ECO:0000256" key="5">
    <source>
        <dbReference type="ARBA" id="ARBA00022490"/>
    </source>
</evidence>
<evidence type="ECO:0000313" key="19">
    <source>
        <dbReference type="EMBL" id="SHG12927.1"/>
    </source>
</evidence>
<keyword evidence="6 16" id="KW-0285">Flavoprotein</keyword>
<dbReference type="Pfam" id="PF07992">
    <property type="entry name" value="Pyr_redox_2"/>
    <property type="match status" value="1"/>
</dbReference>
<evidence type="ECO:0000313" key="20">
    <source>
        <dbReference type="Proteomes" id="UP000184105"/>
    </source>
</evidence>
<dbReference type="EMBL" id="FQWA01000040">
    <property type="protein sequence ID" value="SHG12927.1"/>
    <property type="molecule type" value="Genomic_DNA"/>
</dbReference>
<dbReference type="GO" id="GO:0006103">
    <property type="term" value="P:2-oxoglutarate metabolic process"/>
    <property type="evidence" value="ECO:0007669"/>
    <property type="project" value="TreeGrafter"/>
</dbReference>
<evidence type="ECO:0000256" key="1">
    <source>
        <dbReference type="ARBA" id="ARBA00004496"/>
    </source>
</evidence>
<comment type="similarity">
    <text evidence="2 16">Belongs to the class-I pyridine nucleotide-disulfide oxidoreductase family.</text>
</comment>
<sequence length="454" mass="49371">MKKTNLLIIGSGPGGYRTASYAAQNGLDVVIVEKAKPGGTCLNAGCIPTKCLAHDAELRLTASTLYDTTPPLDFTKVMERKEGVISQLREGVSSLLSQPGIEFINGDAHFVSNHVVEVNGEQIEADNIIIATGSRSKMPPFMSEEDFLNQPDTEPNIVTSTELLSISKVPQRLTIIGAGVIGMEFASAFSAFGCEVTVIEFMKECLPPIDSDIAKRLRKTLEKRGVTFYMQSAVKQVISPLEGEQAATIVVFDKKGKEEKVETDLVLIATGRQANYDNIGLDKTDVETNPKGIVVNDNMETNVKGVYAIGDVNARQMLAHAATFQGFHAINHILGKQDNIRLDIMPSAIFTYPEAACVGKTEDLCKAEGIKYTTRKGFYRSNGKALSMEETEGMIKVLIAEDGSLLGAHCYGAHSADLIQEVADLMNCDAKLYKIRDIIHIHPTLSEILQDALL</sequence>
<evidence type="ECO:0000256" key="10">
    <source>
        <dbReference type="ARBA" id="ARBA00023157"/>
    </source>
</evidence>
<dbReference type="InterPro" id="IPR006258">
    <property type="entry name" value="Lipoamide_DH"/>
</dbReference>
<comment type="miscellaneous">
    <text evidence="16">The active site is a redox-active disulfide bond.</text>
</comment>
<evidence type="ECO:0000256" key="12">
    <source>
        <dbReference type="ARBA" id="ARBA00049187"/>
    </source>
</evidence>
<comment type="cofactor">
    <cofactor evidence="14 16">
        <name>FAD</name>
        <dbReference type="ChEBI" id="CHEBI:57692"/>
    </cofactor>
    <text evidence="14 16">Binds 1 FAD per subunit.</text>
</comment>
<dbReference type="InterPro" id="IPR023753">
    <property type="entry name" value="FAD/NAD-binding_dom"/>
</dbReference>
<keyword evidence="8 16" id="KW-0560">Oxidoreductase</keyword>
<dbReference type="RefSeq" id="WP_025839822.1">
    <property type="nucleotide sequence ID" value="NZ_BAKP01000060.1"/>
</dbReference>
<dbReference type="FunFam" id="3.30.390.30:FF:000001">
    <property type="entry name" value="Dihydrolipoyl dehydrogenase"/>
    <property type="match status" value="1"/>
</dbReference>
<evidence type="ECO:0000256" key="8">
    <source>
        <dbReference type="ARBA" id="ARBA00023002"/>
    </source>
</evidence>
<evidence type="ECO:0000256" key="7">
    <source>
        <dbReference type="ARBA" id="ARBA00022827"/>
    </source>
</evidence>
<evidence type="ECO:0000256" key="6">
    <source>
        <dbReference type="ARBA" id="ARBA00022630"/>
    </source>
</evidence>
<keyword evidence="20" id="KW-1185">Reference proteome</keyword>
<keyword evidence="5" id="KW-0963">Cytoplasm</keyword>
<comment type="subcellular location">
    <subcellularLocation>
        <location evidence="1">Cytoplasm</location>
    </subcellularLocation>
</comment>
<feature type="active site" description="Proton acceptor" evidence="13">
    <location>
        <position position="442"/>
    </location>
</feature>
<dbReference type="AlphaFoldDB" id="A0AAX2F740"/>
<dbReference type="GO" id="GO:0050660">
    <property type="term" value="F:flavin adenine dinucleotide binding"/>
    <property type="evidence" value="ECO:0007669"/>
    <property type="project" value="InterPro"/>
</dbReference>
<keyword evidence="10" id="KW-1015">Disulfide bond</keyword>
<feature type="disulfide bond" description="Redox-active" evidence="15">
    <location>
        <begin position="41"/>
        <end position="46"/>
    </location>
</feature>
<comment type="caution">
    <text evidence="19">The sequence shown here is derived from an EMBL/GenBank/DDBJ whole genome shotgun (WGS) entry which is preliminary data.</text>
</comment>
<proteinExistence type="inferred from homology"/>
<dbReference type="InterPro" id="IPR012999">
    <property type="entry name" value="Pyr_OxRdtase_I_AS"/>
</dbReference>
<dbReference type="InterPro" id="IPR001100">
    <property type="entry name" value="Pyr_nuc-diS_OxRdtase"/>
</dbReference>
<protein>
    <recommendedName>
        <fullName evidence="4 16">Dihydrolipoyl dehydrogenase</fullName>
        <ecNumber evidence="3 16">1.8.1.4</ecNumber>
    </recommendedName>
</protein>
<evidence type="ECO:0000256" key="3">
    <source>
        <dbReference type="ARBA" id="ARBA00012608"/>
    </source>
</evidence>
<dbReference type="SUPFAM" id="SSF51905">
    <property type="entry name" value="FAD/NAD(P)-binding domain"/>
    <property type="match status" value="1"/>
</dbReference>
<dbReference type="GO" id="GO:0004148">
    <property type="term" value="F:dihydrolipoyl dehydrogenase (NADH) activity"/>
    <property type="evidence" value="ECO:0007669"/>
    <property type="project" value="UniProtKB-EC"/>
</dbReference>
<dbReference type="Gene3D" id="3.50.50.60">
    <property type="entry name" value="FAD/NAD(P)-binding domain"/>
    <property type="match status" value="2"/>
</dbReference>
<reference evidence="19 20" key="1">
    <citation type="submission" date="2016-11" db="EMBL/GenBank/DDBJ databases">
        <authorList>
            <person name="Varghese N."/>
            <person name="Submissions S."/>
        </authorList>
    </citation>
    <scope>NUCLEOTIDE SEQUENCE [LARGE SCALE GENOMIC DNA]</scope>
    <source>
        <strain evidence="19 20">DSM 22613</strain>
    </source>
</reference>
<dbReference type="SUPFAM" id="SSF55424">
    <property type="entry name" value="FAD/NAD-linked reductases, dimerisation (C-terminal) domain"/>
    <property type="match status" value="1"/>
</dbReference>
<dbReference type="PIRSF" id="PIRSF000350">
    <property type="entry name" value="Mercury_reductase_MerA"/>
    <property type="match status" value="1"/>
</dbReference>
<dbReference type="PANTHER" id="PTHR22912">
    <property type="entry name" value="DISULFIDE OXIDOREDUCTASE"/>
    <property type="match status" value="1"/>
</dbReference>
<evidence type="ECO:0000256" key="15">
    <source>
        <dbReference type="PIRSR" id="PIRSR000350-4"/>
    </source>
</evidence>
<evidence type="ECO:0000259" key="18">
    <source>
        <dbReference type="Pfam" id="PF07992"/>
    </source>
</evidence>
<feature type="binding site" evidence="14">
    <location>
        <begin position="177"/>
        <end position="184"/>
    </location>
    <ligand>
        <name>NAD(+)</name>
        <dbReference type="ChEBI" id="CHEBI:57540"/>
    </ligand>
</feature>
<dbReference type="InterPro" id="IPR050151">
    <property type="entry name" value="Class-I_Pyr_Nuc-Dis_Oxidored"/>
</dbReference>
<keyword evidence="14" id="KW-0547">Nucleotide-binding</keyword>
<organism evidence="19 20">
    <name type="scientific">Prevotella scopos JCM 17725</name>
    <dbReference type="NCBI Taxonomy" id="1236518"/>
    <lineage>
        <taxon>Bacteria</taxon>
        <taxon>Pseudomonadati</taxon>
        <taxon>Bacteroidota</taxon>
        <taxon>Bacteroidia</taxon>
        <taxon>Bacteroidales</taxon>
        <taxon>Prevotellaceae</taxon>
        <taxon>Prevotella</taxon>
    </lineage>
</organism>
<feature type="binding site" evidence="14">
    <location>
        <position position="200"/>
    </location>
    <ligand>
        <name>NAD(+)</name>
        <dbReference type="ChEBI" id="CHEBI:57540"/>
    </ligand>
</feature>
<evidence type="ECO:0000256" key="14">
    <source>
        <dbReference type="PIRSR" id="PIRSR000350-3"/>
    </source>
</evidence>
<evidence type="ECO:0000256" key="16">
    <source>
        <dbReference type="RuleBase" id="RU003692"/>
    </source>
</evidence>
<evidence type="ECO:0000259" key="17">
    <source>
        <dbReference type="Pfam" id="PF02852"/>
    </source>
</evidence>
<keyword evidence="7 14" id="KW-0274">FAD</keyword>
<evidence type="ECO:0000256" key="2">
    <source>
        <dbReference type="ARBA" id="ARBA00007532"/>
    </source>
</evidence>
<feature type="binding site" evidence="14">
    <location>
        <begin position="132"/>
        <end position="134"/>
    </location>
    <ligand>
        <name>FAD</name>
        <dbReference type="ChEBI" id="CHEBI:57692"/>
    </ligand>
</feature>
<dbReference type="InterPro" id="IPR016156">
    <property type="entry name" value="FAD/NAD-linked_Rdtase_dimer_sf"/>
</dbReference>
<evidence type="ECO:0000256" key="11">
    <source>
        <dbReference type="ARBA" id="ARBA00023284"/>
    </source>
</evidence>
<dbReference type="NCBIfam" id="TIGR01350">
    <property type="entry name" value="lipoamide_DH"/>
    <property type="match status" value="1"/>
</dbReference>
<dbReference type="PANTHER" id="PTHR22912:SF217">
    <property type="entry name" value="DIHYDROLIPOYL DEHYDROGENASE"/>
    <property type="match status" value="1"/>
</dbReference>
<dbReference type="InterPro" id="IPR004099">
    <property type="entry name" value="Pyr_nucl-diS_OxRdtase_dimer"/>
</dbReference>
<dbReference type="Pfam" id="PF02852">
    <property type="entry name" value="Pyr_redox_dim"/>
    <property type="match status" value="1"/>
</dbReference>
<keyword evidence="9 14" id="KW-0520">NAD</keyword>
<keyword evidence="11 16" id="KW-0676">Redox-active center</keyword>
<gene>
    <name evidence="19" type="ORF">SAMN05444364_14012</name>
</gene>
<evidence type="ECO:0000256" key="13">
    <source>
        <dbReference type="PIRSR" id="PIRSR000350-2"/>
    </source>
</evidence>
<feature type="domain" description="Pyridine nucleotide-disulphide oxidoreductase dimerisation" evidence="17">
    <location>
        <begin position="345"/>
        <end position="452"/>
    </location>
</feature>
<feature type="domain" description="FAD/NAD(P)-binding" evidence="18">
    <location>
        <begin position="5"/>
        <end position="326"/>
    </location>
</feature>
<accession>A0AAX2F740</accession>